<feature type="compositionally biased region" description="Basic and acidic residues" evidence="1">
    <location>
        <begin position="1"/>
        <end position="11"/>
    </location>
</feature>
<evidence type="ECO:0000256" key="1">
    <source>
        <dbReference type="SAM" id="MobiDB-lite"/>
    </source>
</evidence>
<evidence type="ECO:0000256" key="2">
    <source>
        <dbReference type="SAM" id="Phobius"/>
    </source>
</evidence>
<dbReference type="EMBL" id="JASNQZ010000011">
    <property type="protein sequence ID" value="KAL0951230.1"/>
    <property type="molecule type" value="Genomic_DNA"/>
</dbReference>
<comment type="caution">
    <text evidence="3">The sequence shown here is derived from an EMBL/GenBank/DDBJ whole genome shotgun (WGS) entry which is preliminary data.</text>
</comment>
<dbReference type="PANTHER" id="PTHR37848">
    <property type="entry name" value="EXPRESSED PROTEIN"/>
    <property type="match status" value="1"/>
</dbReference>
<feature type="transmembrane region" description="Helical" evidence="2">
    <location>
        <begin position="292"/>
        <end position="308"/>
    </location>
</feature>
<reference evidence="4" key="1">
    <citation type="submission" date="2024-06" db="EMBL/GenBank/DDBJ databases">
        <title>Multi-omics analyses provide insights into the biosynthesis of the anticancer antibiotic pleurotin in Hohenbuehelia grisea.</title>
        <authorList>
            <person name="Weaver J.A."/>
            <person name="Alberti F."/>
        </authorList>
    </citation>
    <scope>NUCLEOTIDE SEQUENCE [LARGE SCALE GENOMIC DNA]</scope>
    <source>
        <strain evidence="4">T-177</strain>
    </source>
</reference>
<evidence type="ECO:0000313" key="4">
    <source>
        <dbReference type="Proteomes" id="UP001556367"/>
    </source>
</evidence>
<name>A0ABR3J6E8_9AGAR</name>
<dbReference type="PANTHER" id="PTHR37848:SF1">
    <property type="entry name" value="SUN DOMAIN-CONTAINING PROTEIN"/>
    <property type="match status" value="1"/>
</dbReference>
<evidence type="ECO:0000313" key="3">
    <source>
        <dbReference type="EMBL" id="KAL0951230.1"/>
    </source>
</evidence>
<keyword evidence="2" id="KW-1133">Transmembrane helix</keyword>
<feature type="region of interest" description="Disordered" evidence="1">
    <location>
        <begin position="1"/>
        <end position="43"/>
    </location>
</feature>
<feature type="region of interest" description="Disordered" evidence="1">
    <location>
        <begin position="51"/>
        <end position="70"/>
    </location>
</feature>
<gene>
    <name evidence="3" type="ORF">HGRIS_007951</name>
</gene>
<keyword evidence="2" id="KW-0472">Membrane</keyword>
<dbReference type="Proteomes" id="UP001556367">
    <property type="component" value="Unassembled WGS sequence"/>
</dbReference>
<organism evidence="3 4">
    <name type="scientific">Hohenbuehelia grisea</name>
    <dbReference type="NCBI Taxonomy" id="104357"/>
    <lineage>
        <taxon>Eukaryota</taxon>
        <taxon>Fungi</taxon>
        <taxon>Dikarya</taxon>
        <taxon>Basidiomycota</taxon>
        <taxon>Agaricomycotina</taxon>
        <taxon>Agaricomycetes</taxon>
        <taxon>Agaricomycetidae</taxon>
        <taxon>Agaricales</taxon>
        <taxon>Pleurotineae</taxon>
        <taxon>Pleurotaceae</taxon>
        <taxon>Hohenbuehelia</taxon>
    </lineage>
</organism>
<proteinExistence type="predicted"/>
<sequence>MSDEQKVDDKPAIPPPESPKDLAEPKQLTSDKPSDPSPHVVLDIQDAPPEFSHYQPEISENDDGDIISHDHHLNQDGEALYRFLLAHAARRPSFTVYIGGTHTEHRSRTVSRTVNGRHETHVEHYTETVTDFGFHIDLSKNIVTGPVHWSYADAEPAYRGLMVRQVQTPTTRRKATSEEITAHKNREYERTNKGLPPWASPGTQSAPQLLQSSTTVRQWADEYCSSPKILKEFAYEKFIHGWDLQALEAAIRESIAETQYRGSVEVQFITGATKITVRADNRLSRLLSRRRYVFLLCIVLVYPFIWLFKRYSSRGGGRWEVCGGAYALKHMVPLDDDNNSFPLPEPLPGQPPPEPRAIETATGEIVKLVGQREGEWFRQWEHTIKRAVVTGMTTTELFQDVRDAPVDRAAALDGY</sequence>
<keyword evidence="4" id="KW-1185">Reference proteome</keyword>
<protein>
    <submittedName>
        <fullName evidence="3">Uncharacterized protein</fullName>
    </submittedName>
</protein>
<keyword evidence="2" id="KW-0812">Transmembrane</keyword>
<accession>A0ABR3J6E8</accession>